<dbReference type="InterPro" id="IPR022948">
    <property type="entry name" value="COD_ChbG_bac"/>
</dbReference>
<evidence type="ECO:0000256" key="4">
    <source>
        <dbReference type="ARBA" id="ARBA00022842"/>
    </source>
</evidence>
<dbReference type="Gene3D" id="3.20.20.370">
    <property type="entry name" value="Glycoside hydrolase/deacetylase"/>
    <property type="match status" value="1"/>
</dbReference>
<proteinExistence type="predicted"/>
<keyword evidence="4" id="KW-0460">Magnesium</keyword>
<dbReference type="PANTHER" id="PTHR31609:SF1">
    <property type="entry name" value="CARBOHYDRATE DEACETYLASE"/>
    <property type="match status" value="1"/>
</dbReference>
<reference evidence="6 7" key="1">
    <citation type="submission" date="2017-01" db="EMBL/GenBank/DDBJ databases">
        <title>Bacillus phylogenomics.</title>
        <authorList>
            <person name="Dunlap C."/>
        </authorList>
    </citation>
    <scope>NUCLEOTIDE SEQUENCE [LARGE SCALE GENOMIC DNA]</scope>
    <source>
        <strain evidence="6 7">NRRL B-41282</strain>
    </source>
</reference>
<accession>A0A1R1S3A5</accession>
<protein>
    <submittedName>
        <fullName evidence="6">Carbohydrate deacetylase</fullName>
    </submittedName>
</protein>
<sequence>MKSLIINADDFGFSRGVNLGIIDAFQRGVLTSTTIMTNMQEMEHAVLLARENHELGVGVHLTLTAGRPLLSGLQTVTDEDGNFRKLSYYQGFFDIDLDEVYKEWRAQIEKALSCGLHLTHIDSHHHIHTYGNLPEVFVKLAKEYDLPCRNVNDHHPSLWKNVRSNDAFELKVDRLKDLSSFLDLHKDAEVIEVMCHPAYVDKLLLEKSSFHYPRVYELSLLTDPSLKAALIQCSDIRLISYACL</sequence>
<gene>
    <name evidence="6" type="ORF">BW143_10260</name>
</gene>
<dbReference type="CDD" id="cd10803">
    <property type="entry name" value="YdjC_EF3048_like"/>
    <property type="match status" value="1"/>
</dbReference>
<evidence type="ECO:0000256" key="1">
    <source>
        <dbReference type="ARBA" id="ARBA00001946"/>
    </source>
</evidence>
<dbReference type="PANTHER" id="PTHR31609">
    <property type="entry name" value="YDJC DEACETYLASE FAMILY MEMBER"/>
    <property type="match status" value="1"/>
</dbReference>
<dbReference type="GO" id="GO:0046872">
    <property type="term" value="F:metal ion binding"/>
    <property type="evidence" value="ECO:0007669"/>
    <property type="project" value="UniProtKB-KW"/>
</dbReference>
<dbReference type="NCBIfam" id="NF002559">
    <property type="entry name" value="PRK02134.1"/>
    <property type="match status" value="1"/>
</dbReference>
<accession>A0A1R1QMF3</accession>
<evidence type="ECO:0000313" key="7">
    <source>
        <dbReference type="Proteomes" id="UP000187367"/>
    </source>
</evidence>
<dbReference type="GO" id="GO:0016811">
    <property type="term" value="F:hydrolase activity, acting on carbon-nitrogen (but not peptide) bonds, in linear amides"/>
    <property type="evidence" value="ECO:0007669"/>
    <property type="project" value="InterPro"/>
</dbReference>
<evidence type="ECO:0000256" key="5">
    <source>
        <dbReference type="ARBA" id="ARBA00023277"/>
    </source>
</evidence>
<dbReference type="InterPro" id="IPR011330">
    <property type="entry name" value="Glyco_hydro/deAcase_b/a-brl"/>
</dbReference>
<keyword evidence="3" id="KW-0378">Hydrolase</keyword>
<evidence type="ECO:0000256" key="3">
    <source>
        <dbReference type="ARBA" id="ARBA00022801"/>
    </source>
</evidence>
<dbReference type="AlphaFoldDB" id="A0A1R1S3A5"/>
<organism evidence="6 7">
    <name type="scientific">Bacillus swezeyi</name>
    <dbReference type="NCBI Taxonomy" id="1925020"/>
    <lineage>
        <taxon>Bacteria</taxon>
        <taxon>Bacillati</taxon>
        <taxon>Bacillota</taxon>
        <taxon>Bacilli</taxon>
        <taxon>Bacillales</taxon>
        <taxon>Bacillaceae</taxon>
        <taxon>Bacillus</taxon>
    </lineage>
</organism>
<dbReference type="GO" id="GO:0019213">
    <property type="term" value="F:deacetylase activity"/>
    <property type="evidence" value="ECO:0007669"/>
    <property type="project" value="TreeGrafter"/>
</dbReference>
<comment type="caution">
    <text evidence="6">The sequence shown here is derived from an EMBL/GenBank/DDBJ whole genome shotgun (WGS) entry which is preliminary data.</text>
</comment>
<dbReference type="Proteomes" id="UP000187367">
    <property type="component" value="Unassembled WGS sequence"/>
</dbReference>
<dbReference type="Pfam" id="PF04794">
    <property type="entry name" value="YdjC"/>
    <property type="match status" value="1"/>
</dbReference>
<dbReference type="GO" id="GO:0000272">
    <property type="term" value="P:polysaccharide catabolic process"/>
    <property type="evidence" value="ECO:0007669"/>
    <property type="project" value="InterPro"/>
</dbReference>
<keyword evidence="5" id="KW-0119">Carbohydrate metabolism</keyword>
<dbReference type="SUPFAM" id="SSF88713">
    <property type="entry name" value="Glycoside hydrolase/deacetylase"/>
    <property type="match status" value="1"/>
</dbReference>
<evidence type="ECO:0000256" key="2">
    <source>
        <dbReference type="ARBA" id="ARBA00022723"/>
    </source>
</evidence>
<dbReference type="EMBL" id="MTJL01000017">
    <property type="protein sequence ID" value="OMI05804.1"/>
    <property type="molecule type" value="Genomic_DNA"/>
</dbReference>
<keyword evidence="2" id="KW-0479">Metal-binding</keyword>
<name>A0A1R1S3A5_9BACI</name>
<evidence type="ECO:0000313" key="6">
    <source>
        <dbReference type="EMBL" id="OMI05804.1"/>
    </source>
</evidence>
<keyword evidence="7" id="KW-1185">Reference proteome</keyword>
<dbReference type="InterPro" id="IPR006879">
    <property type="entry name" value="YdjC-like"/>
</dbReference>
<dbReference type="OrthoDB" id="9774177at2"/>
<dbReference type="RefSeq" id="WP_076758079.1">
    <property type="nucleotide sequence ID" value="NZ_JARMMH010000007.1"/>
</dbReference>
<comment type="cofactor">
    <cofactor evidence="1">
        <name>Mg(2+)</name>
        <dbReference type="ChEBI" id="CHEBI:18420"/>
    </cofactor>
</comment>